<dbReference type="HOGENOM" id="CLU_2262687_0_0_6"/>
<protein>
    <submittedName>
        <fullName evidence="2">Putative membrane protein</fullName>
    </submittedName>
</protein>
<dbReference type="EMBL" id="AM039952">
    <property type="protein sequence ID" value="CAJ25186.1"/>
    <property type="molecule type" value="Genomic_DNA"/>
</dbReference>
<sequence length="103" mass="11252">MWTAHGGEPEWTCVHAPSKRWRLGRVIGAFAMTLVLHCSAIAAKKYPQDQWDACLPGSTAMRAVGDFPYPCQGDAVGVDRAHQVARCVVENPYSNHDATLSNV</sequence>
<feature type="transmembrane region" description="Helical" evidence="1">
    <location>
        <begin position="26"/>
        <end position="43"/>
    </location>
</feature>
<organism evidence="3">
    <name type="scientific">Xanthomonas euvesicatoria pv. vesicatoria (strain 85-10)</name>
    <name type="common">Xanthomonas campestris pv. vesicatoria</name>
    <dbReference type="NCBI Taxonomy" id="316273"/>
    <lineage>
        <taxon>Bacteria</taxon>
        <taxon>Pseudomonadati</taxon>
        <taxon>Pseudomonadota</taxon>
        <taxon>Gammaproteobacteria</taxon>
        <taxon>Lysobacterales</taxon>
        <taxon>Lysobacteraceae</taxon>
        <taxon>Xanthomonas</taxon>
    </lineage>
</organism>
<evidence type="ECO:0000256" key="1">
    <source>
        <dbReference type="SAM" id="Phobius"/>
    </source>
</evidence>
<keyword evidence="1" id="KW-1133">Transmembrane helix</keyword>
<accession>Q3BPX7</accession>
<gene>
    <name evidence="2" type="ordered locus">XCV3455</name>
</gene>
<keyword evidence="1" id="KW-0812">Transmembrane</keyword>
<keyword evidence="1" id="KW-0472">Membrane</keyword>
<reference evidence="2 3" key="1">
    <citation type="journal article" date="2005" name="J. Bacteriol.">
        <title>Insights into genome plasticity and pathogenicity of the plant pathogenic Bacterium Xanthomonas campestris pv. vesicatoria revealed by the complete genome sequence.</title>
        <authorList>
            <person name="Thieme F."/>
            <person name="Koebnik R."/>
            <person name="Bekel T."/>
            <person name="Berger C."/>
            <person name="Boch J."/>
            <person name="Buettner D."/>
            <person name="Caldana C."/>
            <person name="Gaigalat L."/>
            <person name="Goesmann A."/>
            <person name="Kay S."/>
            <person name="Kirchner O."/>
            <person name="Lanz C."/>
            <person name="Linke B."/>
            <person name="McHardy A.C."/>
            <person name="Meyer F."/>
            <person name="Mittenhuber G."/>
            <person name="Nies D.H."/>
            <person name="Niesbach-Kloesgen U."/>
            <person name="Patschkowski T."/>
            <person name="Rueckert C."/>
            <person name="Rupp O."/>
            <person name="Schneicker S."/>
            <person name="Schuster S.C."/>
            <person name="Vorhoelter F.J."/>
            <person name="Weber E."/>
            <person name="Puehler A."/>
            <person name="Bonas U."/>
            <person name="Bartels D."/>
            <person name="Kaiser O."/>
        </authorList>
    </citation>
    <scope>NUCLEOTIDE SEQUENCE [LARGE SCALE GENOMIC DNA]</scope>
    <source>
        <strain evidence="2 3">85-10</strain>
    </source>
</reference>
<evidence type="ECO:0000313" key="2">
    <source>
        <dbReference type="EMBL" id="CAJ25186.1"/>
    </source>
</evidence>
<name>Q3BPX7_XANE5</name>
<dbReference type="Proteomes" id="UP000007069">
    <property type="component" value="Chromosome"/>
</dbReference>
<dbReference type="AlphaFoldDB" id="Q3BPX7"/>
<evidence type="ECO:0000313" key="3">
    <source>
        <dbReference type="Proteomes" id="UP000007069"/>
    </source>
</evidence>
<dbReference type="KEGG" id="xcv:XCV3455"/>
<proteinExistence type="predicted"/>